<name>A0A8H4EPM7_GIGMA</name>
<sequence>MLLKSGQEIEEIQHHFNEINERISQQEKAIIIIGDTGEGKSTLLNYLTGVPLFSRDDDFGDYIIYTETSDGIDINDRSISQTTLPLCRGIYWDCPGFGDTRGPVQNIINAYSIYKLVKNTKKLKVVVVASEYFKDYV</sequence>
<dbReference type="Proteomes" id="UP000439903">
    <property type="component" value="Unassembled WGS sequence"/>
</dbReference>
<reference evidence="1 2" key="1">
    <citation type="journal article" date="2019" name="Environ. Microbiol.">
        <title>At the nexus of three kingdoms: the genome of the mycorrhizal fungus Gigaspora margarita provides insights into plant, endobacterial and fungal interactions.</title>
        <authorList>
            <person name="Venice F."/>
            <person name="Ghignone S."/>
            <person name="Salvioli di Fossalunga A."/>
            <person name="Amselem J."/>
            <person name="Novero M."/>
            <person name="Xianan X."/>
            <person name="Sedzielewska Toro K."/>
            <person name="Morin E."/>
            <person name="Lipzen A."/>
            <person name="Grigoriev I.V."/>
            <person name="Henrissat B."/>
            <person name="Martin F.M."/>
            <person name="Bonfante P."/>
        </authorList>
    </citation>
    <scope>NUCLEOTIDE SEQUENCE [LARGE SCALE GENOMIC DNA]</scope>
    <source>
        <strain evidence="1 2">BEG34</strain>
    </source>
</reference>
<keyword evidence="2" id="KW-1185">Reference proteome</keyword>
<comment type="caution">
    <text evidence="1">The sequence shown here is derived from an EMBL/GenBank/DDBJ whole genome shotgun (WGS) entry which is preliminary data.</text>
</comment>
<proteinExistence type="predicted"/>
<gene>
    <name evidence="1" type="ORF">F8M41_012296</name>
</gene>
<dbReference type="AlphaFoldDB" id="A0A8H4EPM7"/>
<protein>
    <submittedName>
        <fullName evidence="1">50S ribosome-binding GTPase</fullName>
    </submittedName>
</protein>
<evidence type="ECO:0000313" key="2">
    <source>
        <dbReference type="Proteomes" id="UP000439903"/>
    </source>
</evidence>
<dbReference type="InterPro" id="IPR027417">
    <property type="entry name" value="P-loop_NTPase"/>
</dbReference>
<dbReference type="SUPFAM" id="SSF52540">
    <property type="entry name" value="P-loop containing nucleoside triphosphate hydrolases"/>
    <property type="match status" value="1"/>
</dbReference>
<dbReference type="Gene3D" id="3.40.50.300">
    <property type="entry name" value="P-loop containing nucleotide triphosphate hydrolases"/>
    <property type="match status" value="1"/>
</dbReference>
<accession>A0A8H4EPM7</accession>
<dbReference type="EMBL" id="WTPW01000251">
    <property type="protein sequence ID" value="KAF0530318.1"/>
    <property type="molecule type" value="Genomic_DNA"/>
</dbReference>
<dbReference type="OrthoDB" id="2386367at2759"/>
<organism evidence="1 2">
    <name type="scientific">Gigaspora margarita</name>
    <dbReference type="NCBI Taxonomy" id="4874"/>
    <lineage>
        <taxon>Eukaryota</taxon>
        <taxon>Fungi</taxon>
        <taxon>Fungi incertae sedis</taxon>
        <taxon>Mucoromycota</taxon>
        <taxon>Glomeromycotina</taxon>
        <taxon>Glomeromycetes</taxon>
        <taxon>Diversisporales</taxon>
        <taxon>Gigasporaceae</taxon>
        <taxon>Gigaspora</taxon>
    </lineage>
</organism>
<evidence type="ECO:0000313" key="1">
    <source>
        <dbReference type="EMBL" id="KAF0530318.1"/>
    </source>
</evidence>